<reference evidence="16 17" key="1">
    <citation type="submission" date="2018-01" db="EMBL/GenBank/DDBJ databases">
        <title>Draft genome sequence of Salinispora sp. 13K206.</title>
        <authorList>
            <person name="Sahin N."/>
            <person name="Saygin H."/>
            <person name="Ay H."/>
        </authorList>
    </citation>
    <scope>NUCLEOTIDE SEQUENCE [LARGE SCALE GENOMIC DNA]</scope>
    <source>
        <strain evidence="16 17">13K206</strain>
    </source>
</reference>
<name>A0A2W2C7Z0_9ACTN</name>
<comment type="domain">
    <text evidence="13">The N-terminal region seems to be important for proper quaternary structure. The C-terminal region contains the substrate-binding site.</text>
</comment>
<dbReference type="InterPro" id="IPR010766">
    <property type="entry name" value="DRTGG"/>
</dbReference>
<evidence type="ECO:0000256" key="10">
    <source>
        <dbReference type="ARBA" id="ARBA00023315"/>
    </source>
</evidence>
<evidence type="ECO:0000256" key="5">
    <source>
        <dbReference type="ARBA" id="ARBA00009786"/>
    </source>
</evidence>
<keyword evidence="8 13" id="KW-0963">Cytoplasm</keyword>
<evidence type="ECO:0000256" key="4">
    <source>
        <dbReference type="ARBA" id="ARBA00008756"/>
    </source>
</evidence>
<comment type="pathway">
    <text evidence="3 13">Metabolic intermediate biosynthesis; acetyl-CoA biosynthesis; acetyl-CoA from acetate: step 2/2.</text>
</comment>
<evidence type="ECO:0000256" key="1">
    <source>
        <dbReference type="ARBA" id="ARBA00000705"/>
    </source>
</evidence>
<accession>A0A2W2C7Z0</accession>
<gene>
    <name evidence="16" type="ORF">C1I99_18215</name>
</gene>
<dbReference type="Gene3D" id="3.40.1390.20">
    <property type="entry name" value="HprK N-terminal domain-like"/>
    <property type="match status" value="1"/>
</dbReference>
<dbReference type="UniPathway" id="UPA00340">
    <property type="reaction ID" value="UER00459"/>
</dbReference>
<dbReference type="EMBL" id="POUB01000126">
    <property type="protein sequence ID" value="PZF95461.1"/>
    <property type="molecule type" value="Genomic_DNA"/>
</dbReference>
<comment type="catalytic activity">
    <reaction evidence="1 13">
        <text>acetyl-CoA + phosphate = acetyl phosphate + CoA</text>
        <dbReference type="Rhea" id="RHEA:19521"/>
        <dbReference type="ChEBI" id="CHEBI:22191"/>
        <dbReference type="ChEBI" id="CHEBI:43474"/>
        <dbReference type="ChEBI" id="CHEBI:57287"/>
        <dbReference type="ChEBI" id="CHEBI:57288"/>
        <dbReference type="EC" id="2.3.1.8"/>
    </reaction>
</comment>
<evidence type="ECO:0000313" key="16">
    <source>
        <dbReference type="EMBL" id="PZF95461.1"/>
    </source>
</evidence>
<dbReference type="GO" id="GO:0006085">
    <property type="term" value="P:acetyl-CoA biosynthetic process"/>
    <property type="evidence" value="ECO:0007669"/>
    <property type="project" value="UniProtKB-UniPathway"/>
</dbReference>
<keyword evidence="10 13" id="KW-0012">Acyltransferase</keyword>
<comment type="subcellular location">
    <subcellularLocation>
        <location evidence="2 13">Cytoplasm</location>
    </subcellularLocation>
</comment>
<dbReference type="GO" id="GO:0008959">
    <property type="term" value="F:phosphate acetyltransferase activity"/>
    <property type="evidence" value="ECO:0007669"/>
    <property type="project" value="UniProtKB-EC"/>
</dbReference>
<dbReference type="RefSeq" id="WP_111135427.1">
    <property type="nucleotide sequence ID" value="NZ_POUB01000126.1"/>
</dbReference>
<evidence type="ECO:0000256" key="12">
    <source>
        <dbReference type="ARBA" id="ARBA00049955"/>
    </source>
</evidence>
<evidence type="ECO:0000256" key="3">
    <source>
        <dbReference type="ARBA" id="ARBA00004989"/>
    </source>
</evidence>
<dbReference type="Pfam" id="PF01515">
    <property type="entry name" value="PTA_PTB"/>
    <property type="match status" value="1"/>
</dbReference>
<feature type="domain" description="DRTGG" evidence="15">
    <location>
        <begin position="206"/>
        <end position="315"/>
    </location>
</feature>
<dbReference type="InterPro" id="IPR016475">
    <property type="entry name" value="P-Actrans_bac"/>
</dbReference>
<comment type="caution">
    <text evidence="16">The sequence shown here is derived from an EMBL/GenBank/DDBJ whole genome shotgun (WGS) entry which is preliminary data.</text>
</comment>
<dbReference type="InterPro" id="IPR042112">
    <property type="entry name" value="P_AcTrfase_dom2"/>
</dbReference>
<dbReference type="Gene3D" id="3.40.50.10750">
    <property type="entry name" value="Isocitrate/Isopropylmalate dehydrogenase-like"/>
    <property type="match status" value="1"/>
</dbReference>
<evidence type="ECO:0000259" key="15">
    <source>
        <dbReference type="Pfam" id="PF07085"/>
    </source>
</evidence>
<dbReference type="InterPro" id="IPR050500">
    <property type="entry name" value="Phos_Acetyltrans/Butyryltrans"/>
</dbReference>
<evidence type="ECO:0000256" key="9">
    <source>
        <dbReference type="ARBA" id="ARBA00022679"/>
    </source>
</evidence>
<dbReference type="AlphaFoldDB" id="A0A2W2C7Z0"/>
<dbReference type="NCBIfam" id="NF004167">
    <property type="entry name" value="PRK05632.1"/>
    <property type="match status" value="1"/>
</dbReference>
<dbReference type="InterPro" id="IPR042113">
    <property type="entry name" value="P_AcTrfase_dom1"/>
</dbReference>
<comment type="function">
    <text evidence="12 13">Involved in acetate metabolism.</text>
</comment>
<dbReference type="PANTHER" id="PTHR43356">
    <property type="entry name" value="PHOSPHATE ACETYLTRANSFERASE"/>
    <property type="match status" value="1"/>
</dbReference>
<dbReference type="InterPro" id="IPR028979">
    <property type="entry name" value="Ser_kin/Pase_Hpr-like_N_sf"/>
</dbReference>
<sequence length="687" mass="71456">MARSVYVTSVGSGGGKSTVALGLAELLSRQVERIGVFRPLVGQGTPDPILALLSERYRVGLPLADLAGASYAEATALVADGRREELISGIVARYREVERRCPAVVVVGSDFADGGDGAGPRELAFNARLAAEFGSVVVPVVDGFGQEPAAIAAAARGAYHDLEDLGATVLAVIANRVPGPLTLPDLPVPAYAIPEVPTVSAPTVAEVATALGAALLAGDDAALSRDVLDYVVGAAHVPTLLDHLTEGALVITPGDRADLLVAACAAHVAGQVSVAGLVLTLGEQPDPRAMRLVEGLSSGLAVLSVPSDSYDTVAASSRIEGRPSAGNPRKVEAALGAFERCVDTDDLARRLRVSRSDRVTPLMFEYDLIDRARAQRRHLVLPEGAEERILRAAEILLRRGVADLTLLGRPDDIARRARELGVDIGGATVIDPATSEWRDEFAAEYARLRAHRGVTLDLAHDTVAQPNYFGTLMVRTGHADGMVSGATHTTAATIRPAFEIIRTLPGVSIASSVFFMLLADRVLVYGDCAVNPDPDAGQLADIAISSADTAARFGIEPRIAMLSYSTGASGAGADVEKVAAATLLARERRPELLFEGPIQYDAAIDPAVAATKLPGSAVAGHATVFIFPDLNTGNNTYKAVQRSAGAVAVGPVMQGLRRPVNDLSRGATVPDIVNTVAITAIQAAAEG</sequence>
<evidence type="ECO:0000256" key="13">
    <source>
        <dbReference type="PIRNR" id="PIRNR006107"/>
    </source>
</evidence>
<evidence type="ECO:0000256" key="8">
    <source>
        <dbReference type="ARBA" id="ARBA00022490"/>
    </source>
</evidence>
<comment type="similarity">
    <text evidence="4 13">In the C-terminal section; belongs to the phosphate acetyltransferase and butyryltransferase family.</text>
</comment>
<evidence type="ECO:0000256" key="2">
    <source>
        <dbReference type="ARBA" id="ARBA00004496"/>
    </source>
</evidence>
<proteinExistence type="inferred from homology"/>
<dbReference type="Gene3D" id="3.40.50.10950">
    <property type="match status" value="1"/>
</dbReference>
<evidence type="ECO:0000256" key="6">
    <source>
        <dbReference type="ARBA" id="ARBA00012707"/>
    </source>
</evidence>
<evidence type="ECO:0000256" key="11">
    <source>
        <dbReference type="ARBA" id="ARBA00031108"/>
    </source>
</evidence>
<dbReference type="NCBIfam" id="TIGR00651">
    <property type="entry name" value="pta"/>
    <property type="match status" value="1"/>
</dbReference>
<dbReference type="OrthoDB" id="9808984at2"/>
<keyword evidence="9 13" id="KW-0808">Transferase</keyword>
<dbReference type="SUPFAM" id="SSF75138">
    <property type="entry name" value="HprK N-terminal domain-like"/>
    <property type="match status" value="1"/>
</dbReference>
<evidence type="ECO:0000313" key="17">
    <source>
        <dbReference type="Proteomes" id="UP000248749"/>
    </source>
</evidence>
<dbReference type="SUPFAM" id="SSF52540">
    <property type="entry name" value="P-loop containing nucleoside triphosphate hydrolases"/>
    <property type="match status" value="1"/>
</dbReference>
<evidence type="ECO:0000259" key="14">
    <source>
        <dbReference type="Pfam" id="PF01515"/>
    </source>
</evidence>
<evidence type="ECO:0000256" key="7">
    <source>
        <dbReference type="ARBA" id="ARBA00021528"/>
    </source>
</evidence>
<dbReference type="Pfam" id="PF13500">
    <property type="entry name" value="AAA_26"/>
    <property type="match status" value="1"/>
</dbReference>
<organism evidence="16 17">
    <name type="scientific">Micromonospora deserti</name>
    <dbReference type="NCBI Taxonomy" id="2070366"/>
    <lineage>
        <taxon>Bacteria</taxon>
        <taxon>Bacillati</taxon>
        <taxon>Actinomycetota</taxon>
        <taxon>Actinomycetes</taxon>
        <taxon>Micromonosporales</taxon>
        <taxon>Micromonosporaceae</taxon>
        <taxon>Micromonospora</taxon>
    </lineage>
</organism>
<dbReference type="InterPro" id="IPR027417">
    <property type="entry name" value="P-loop_NTPase"/>
</dbReference>
<dbReference type="PANTHER" id="PTHR43356:SF3">
    <property type="entry name" value="PHOSPHATE ACETYLTRANSFERASE"/>
    <property type="match status" value="1"/>
</dbReference>
<dbReference type="Pfam" id="PF07085">
    <property type="entry name" value="DRTGG"/>
    <property type="match status" value="1"/>
</dbReference>
<keyword evidence="17" id="KW-1185">Reference proteome</keyword>
<dbReference type="SUPFAM" id="SSF53659">
    <property type="entry name" value="Isocitrate/Isopropylmalate dehydrogenase-like"/>
    <property type="match status" value="1"/>
</dbReference>
<dbReference type="Proteomes" id="UP000248749">
    <property type="component" value="Unassembled WGS sequence"/>
</dbReference>
<dbReference type="FunFam" id="3.40.50.10750:FF:000001">
    <property type="entry name" value="Phosphate acetyltransferase"/>
    <property type="match status" value="1"/>
</dbReference>
<dbReference type="InterPro" id="IPR002505">
    <property type="entry name" value="PTA_PTB"/>
</dbReference>
<feature type="domain" description="Phosphate acetyl/butaryl transferase" evidence="14">
    <location>
        <begin position="363"/>
        <end position="680"/>
    </location>
</feature>
<dbReference type="GO" id="GO:0005737">
    <property type="term" value="C:cytoplasm"/>
    <property type="evidence" value="ECO:0007669"/>
    <property type="project" value="UniProtKB-SubCell"/>
</dbReference>
<dbReference type="EC" id="2.3.1.8" evidence="6 13"/>
<dbReference type="InterPro" id="IPR004614">
    <property type="entry name" value="P_AcTrfase"/>
</dbReference>
<dbReference type="NCBIfam" id="NF007233">
    <property type="entry name" value="PRK09653.1"/>
    <property type="match status" value="1"/>
</dbReference>
<dbReference type="Gene3D" id="3.40.50.300">
    <property type="entry name" value="P-loop containing nucleotide triphosphate hydrolases"/>
    <property type="match status" value="1"/>
</dbReference>
<protein>
    <recommendedName>
        <fullName evidence="7 13">Phosphate acetyltransferase</fullName>
        <ecNumber evidence="6 13">2.3.1.8</ecNumber>
    </recommendedName>
    <alternativeName>
        <fullName evidence="11 13">Phosphotransacetylase</fullName>
    </alternativeName>
</protein>
<comment type="similarity">
    <text evidence="5 13">In the N-terminal section; belongs to the CobB/CobQ family.</text>
</comment>
<dbReference type="PIRSF" id="PIRSF006107">
    <property type="entry name" value="PhpActrans_proteobac"/>
    <property type="match status" value="1"/>
</dbReference>